<keyword evidence="3" id="KW-1185">Reference proteome</keyword>
<dbReference type="OrthoDB" id="344736at2"/>
<proteinExistence type="predicted"/>
<feature type="transmembrane region" description="Helical" evidence="1">
    <location>
        <begin position="126"/>
        <end position="147"/>
    </location>
</feature>
<dbReference type="KEGG" id="yti:FNA67_20540"/>
<reference evidence="2 3" key="1">
    <citation type="journal article" date="2015" name="Int. J. Syst. Evol. Microbiol.">
        <title>Youhaiella tibetensis gen. nov., sp. nov., isolated from subsurface sediment.</title>
        <authorList>
            <person name="Wang Y.X."/>
            <person name="Huang F.Q."/>
            <person name="Nogi Y."/>
            <person name="Pang S.J."/>
            <person name="Wang P.K."/>
            <person name="Lv J."/>
        </authorList>
    </citation>
    <scope>NUCLEOTIDE SEQUENCE [LARGE SCALE GENOMIC DNA]</scope>
    <source>
        <strain evidence="3">fig4</strain>
    </source>
</reference>
<keyword evidence="1" id="KW-0812">Transmembrane</keyword>
<dbReference type="Proteomes" id="UP000321062">
    <property type="component" value="Chromosome"/>
</dbReference>
<feature type="transmembrane region" description="Helical" evidence="1">
    <location>
        <begin position="95"/>
        <end position="114"/>
    </location>
</feature>
<feature type="transmembrane region" description="Helical" evidence="1">
    <location>
        <begin position="20"/>
        <end position="43"/>
    </location>
</feature>
<gene>
    <name evidence="2" type="ORF">FNA67_20540</name>
</gene>
<protein>
    <submittedName>
        <fullName evidence="2">DUF1761 domain-containing protein</fullName>
    </submittedName>
</protein>
<evidence type="ECO:0000313" key="3">
    <source>
        <dbReference type="Proteomes" id="UP000321062"/>
    </source>
</evidence>
<keyword evidence="1" id="KW-1133">Transmembrane helix</keyword>
<dbReference type="EMBL" id="CP041690">
    <property type="protein sequence ID" value="QEE22401.1"/>
    <property type="molecule type" value="Genomic_DNA"/>
</dbReference>
<keyword evidence="1" id="KW-0472">Membrane</keyword>
<organism evidence="2 3">
    <name type="scientific">Paradevosia tibetensis</name>
    <dbReference type="NCBI Taxonomy" id="1447062"/>
    <lineage>
        <taxon>Bacteria</taxon>
        <taxon>Pseudomonadati</taxon>
        <taxon>Pseudomonadota</taxon>
        <taxon>Alphaproteobacteria</taxon>
        <taxon>Hyphomicrobiales</taxon>
        <taxon>Devosiaceae</taxon>
        <taxon>Paradevosia</taxon>
    </lineage>
</organism>
<dbReference type="InterPro" id="IPR013879">
    <property type="entry name" value="DUF1761"/>
</dbReference>
<sequence>MLPPSAALGAVEGKMDHLAVNWLAIVLATVASMALGFVWYMALSRQWLAALGKKREDLNSSDPSPYVWSVIVQFVMAYFIALLTPKLFGSTDVANGIWCAIHMWVGFVITAMILNHRYQGQKWSLTVIDGGYLLGVLLVQGVVIGLFG</sequence>
<accession>A0A5B9DSI3</accession>
<dbReference type="Pfam" id="PF08570">
    <property type="entry name" value="DUF1761"/>
    <property type="match status" value="1"/>
</dbReference>
<evidence type="ECO:0000313" key="2">
    <source>
        <dbReference type="EMBL" id="QEE22401.1"/>
    </source>
</evidence>
<evidence type="ECO:0000256" key="1">
    <source>
        <dbReference type="SAM" id="Phobius"/>
    </source>
</evidence>
<name>A0A5B9DSI3_9HYPH</name>
<dbReference type="AlphaFoldDB" id="A0A5B9DSI3"/>
<feature type="transmembrane region" description="Helical" evidence="1">
    <location>
        <begin position="64"/>
        <end position="83"/>
    </location>
</feature>